<evidence type="ECO:0000256" key="5">
    <source>
        <dbReference type="ARBA" id="ARBA00022833"/>
    </source>
</evidence>
<dbReference type="InterPro" id="IPR014898">
    <property type="entry name" value="Znf_C2H2_LYAR"/>
</dbReference>
<evidence type="ECO:0000313" key="11">
    <source>
        <dbReference type="Proteomes" id="UP000187209"/>
    </source>
</evidence>
<reference evidence="10 11" key="1">
    <citation type="submission" date="2016-11" db="EMBL/GenBank/DDBJ databases">
        <title>The macronuclear genome of Stentor coeruleus: a giant cell with tiny introns.</title>
        <authorList>
            <person name="Slabodnick M."/>
            <person name="Ruby J.G."/>
            <person name="Reiff S.B."/>
            <person name="Swart E.C."/>
            <person name="Gosai S."/>
            <person name="Prabakaran S."/>
            <person name="Witkowska E."/>
            <person name="Larue G.E."/>
            <person name="Fisher S."/>
            <person name="Freeman R.M."/>
            <person name="Gunawardena J."/>
            <person name="Chu W."/>
            <person name="Stover N.A."/>
            <person name="Gregory B.D."/>
            <person name="Nowacki M."/>
            <person name="Derisi J."/>
            <person name="Roy S.W."/>
            <person name="Marshall W.F."/>
            <person name="Sood P."/>
        </authorList>
    </citation>
    <scope>NUCLEOTIDE SEQUENCE [LARGE SCALE GENOMIC DNA]</scope>
    <source>
        <strain evidence="10">WM001</strain>
    </source>
</reference>
<keyword evidence="5" id="KW-0862">Zinc</keyword>
<dbReference type="GO" id="GO:0005730">
    <property type="term" value="C:nucleolus"/>
    <property type="evidence" value="ECO:0007669"/>
    <property type="project" value="TreeGrafter"/>
</dbReference>
<evidence type="ECO:0000313" key="10">
    <source>
        <dbReference type="EMBL" id="OMJ75338.1"/>
    </source>
</evidence>
<feature type="domain" description="Zinc finger C2H2 LYAR-type" evidence="8">
    <location>
        <begin position="2"/>
        <end position="28"/>
    </location>
</feature>
<keyword evidence="2" id="KW-0479">Metal-binding</keyword>
<sequence length="139" mass="16196">MTCVDCNTSYDRQQIDAHTSCKTEAEKYFGKFYQGKKTSDETKGKSNTNLPPNKADESKKVKINPWKGWKNEIKIVLKGLGSEGETVKKVKKMVMKRFKETHKGDHDVDEIFNKKIQFNRFKVLGDRIVYYRHTQNNDS</sequence>
<dbReference type="Proteomes" id="UP000187209">
    <property type="component" value="Unassembled WGS sequence"/>
</dbReference>
<dbReference type="PANTHER" id="PTHR13100:SF10">
    <property type="entry name" value="CELL GROWTH-REGULATING NUCLEOLAR PROTEIN"/>
    <property type="match status" value="1"/>
</dbReference>
<accession>A0A1R2BEX8</accession>
<keyword evidence="11" id="KW-1185">Reference proteome</keyword>
<dbReference type="AlphaFoldDB" id="A0A1R2BEX8"/>
<dbReference type="Pfam" id="PF08790">
    <property type="entry name" value="zf-LYAR"/>
    <property type="match status" value="1"/>
</dbReference>
<gene>
    <name evidence="10" type="ORF">SteCoe_25534</name>
</gene>
<dbReference type="InterPro" id="IPR039999">
    <property type="entry name" value="LYAR"/>
</dbReference>
<evidence type="ECO:0000256" key="6">
    <source>
        <dbReference type="ARBA" id="ARBA00023242"/>
    </source>
</evidence>
<dbReference type="GO" id="GO:0008270">
    <property type="term" value="F:zinc ion binding"/>
    <property type="evidence" value="ECO:0007669"/>
    <property type="project" value="UniProtKB-KW"/>
</dbReference>
<comment type="caution">
    <text evidence="10">The sequence shown here is derived from an EMBL/GenBank/DDBJ whole genome shotgun (WGS) entry which is preliminary data.</text>
</comment>
<evidence type="ECO:0000256" key="3">
    <source>
        <dbReference type="ARBA" id="ARBA00022737"/>
    </source>
</evidence>
<organism evidence="10 11">
    <name type="scientific">Stentor coeruleus</name>
    <dbReference type="NCBI Taxonomy" id="5963"/>
    <lineage>
        <taxon>Eukaryota</taxon>
        <taxon>Sar</taxon>
        <taxon>Alveolata</taxon>
        <taxon>Ciliophora</taxon>
        <taxon>Postciliodesmatophora</taxon>
        <taxon>Heterotrichea</taxon>
        <taxon>Heterotrichida</taxon>
        <taxon>Stentoridae</taxon>
        <taxon>Stentor</taxon>
    </lineage>
</organism>
<dbReference type="GO" id="GO:0006364">
    <property type="term" value="P:rRNA processing"/>
    <property type="evidence" value="ECO:0007669"/>
    <property type="project" value="TreeGrafter"/>
</dbReference>
<evidence type="ECO:0000256" key="4">
    <source>
        <dbReference type="ARBA" id="ARBA00022771"/>
    </source>
</evidence>
<dbReference type="SUPFAM" id="SSF57667">
    <property type="entry name" value="beta-beta-alpha zinc fingers"/>
    <property type="match status" value="1"/>
</dbReference>
<dbReference type="Pfam" id="PF25879">
    <property type="entry name" value="WHD_LYAR"/>
    <property type="match status" value="1"/>
</dbReference>
<protein>
    <submittedName>
        <fullName evidence="10">Uncharacterized protein</fullName>
    </submittedName>
</protein>
<feature type="domain" description="Cell growth-regulating nucleolar protein-like winged helix" evidence="9">
    <location>
        <begin position="67"/>
        <end position="129"/>
    </location>
</feature>
<dbReference type="GO" id="GO:0003677">
    <property type="term" value="F:DNA binding"/>
    <property type="evidence" value="ECO:0007669"/>
    <property type="project" value="InterPro"/>
</dbReference>
<dbReference type="EMBL" id="MPUH01000696">
    <property type="protein sequence ID" value="OMJ75338.1"/>
    <property type="molecule type" value="Genomic_DNA"/>
</dbReference>
<evidence type="ECO:0000259" key="8">
    <source>
        <dbReference type="Pfam" id="PF08790"/>
    </source>
</evidence>
<dbReference type="GO" id="GO:0000122">
    <property type="term" value="P:negative regulation of transcription by RNA polymerase II"/>
    <property type="evidence" value="ECO:0007669"/>
    <property type="project" value="TreeGrafter"/>
</dbReference>
<evidence type="ECO:0000256" key="2">
    <source>
        <dbReference type="ARBA" id="ARBA00022723"/>
    </source>
</evidence>
<dbReference type="InterPro" id="IPR058719">
    <property type="entry name" value="WHD_LYAR"/>
</dbReference>
<dbReference type="OrthoDB" id="21474at2759"/>
<keyword evidence="3" id="KW-0677">Repeat</keyword>
<evidence type="ECO:0000259" key="9">
    <source>
        <dbReference type="Pfam" id="PF25879"/>
    </source>
</evidence>
<name>A0A1R2BEX8_9CILI</name>
<comment type="subcellular location">
    <subcellularLocation>
        <location evidence="1">Nucleus</location>
    </subcellularLocation>
</comment>
<dbReference type="PANTHER" id="PTHR13100">
    <property type="entry name" value="CELL GROWTH-REGULATING NUCLEOLAR PROTEIN LYAR"/>
    <property type="match status" value="1"/>
</dbReference>
<dbReference type="InterPro" id="IPR036236">
    <property type="entry name" value="Znf_C2H2_sf"/>
</dbReference>
<keyword evidence="6" id="KW-0539">Nucleus</keyword>
<proteinExistence type="predicted"/>
<evidence type="ECO:0000256" key="1">
    <source>
        <dbReference type="ARBA" id="ARBA00004123"/>
    </source>
</evidence>
<evidence type="ECO:0000256" key="7">
    <source>
        <dbReference type="SAM" id="MobiDB-lite"/>
    </source>
</evidence>
<feature type="region of interest" description="Disordered" evidence="7">
    <location>
        <begin position="36"/>
        <end position="59"/>
    </location>
</feature>
<keyword evidence="4" id="KW-0863">Zinc-finger</keyword>